<dbReference type="EMBL" id="WHVB01000002">
    <property type="protein sequence ID" value="KAF8485939.1"/>
    <property type="molecule type" value="Genomic_DNA"/>
</dbReference>
<protein>
    <submittedName>
        <fullName evidence="5">PH-response regulator</fullName>
    </submittedName>
</protein>
<reference evidence="5" key="1">
    <citation type="submission" date="2019-10" db="EMBL/GenBank/DDBJ databases">
        <authorList>
            <consortium name="DOE Joint Genome Institute"/>
            <person name="Kuo A."/>
            <person name="Miyauchi S."/>
            <person name="Kiss E."/>
            <person name="Drula E."/>
            <person name="Kohler A."/>
            <person name="Sanchez-Garcia M."/>
            <person name="Andreopoulos B."/>
            <person name="Barry K.W."/>
            <person name="Bonito G."/>
            <person name="Buee M."/>
            <person name="Carver A."/>
            <person name="Chen C."/>
            <person name="Cichocki N."/>
            <person name="Clum A."/>
            <person name="Culley D."/>
            <person name="Crous P.W."/>
            <person name="Fauchery L."/>
            <person name="Girlanda M."/>
            <person name="Hayes R."/>
            <person name="Keri Z."/>
            <person name="LaButti K."/>
            <person name="Lipzen A."/>
            <person name="Lombard V."/>
            <person name="Magnuson J."/>
            <person name="Maillard F."/>
            <person name="Morin E."/>
            <person name="Murat C."/>
            <person name="Nolan M."/>
            <person name="Ohm R."/>
            <person name="Pangilinan J."/>
            <person name="Pereira M."/>
            <person name="Perotto S."/>
            <person name="Peter M."/>
            <person name="Riley R."/>
            <person name="Sitrit Y."/>
            <person name="Stielow B."/>
            <person name="Szollosi G."/>
            <person name="Zifcakova L."/>
            <person name="Stursova M."/>
            <person name="Spatafora J.W."/>
            <person name="Tedersoo L."/>
            <person name="Vaario L.-M."/>
            <person name="Yamada A."/>
            <person name="Yan M."/>
            <person name="Wang P."/>
            <person name="Xu J."/>
            <person name="Bruns T."/>
            <person name="Baldrian P."/>
            <person name="Vilgalys R."/>
            <person name="Henrissat B."/>
            <person name="Grigoriev I.V."/>
            <person name="Hibbett D."/>
            <person name="Nagy L.G."/>
            <person name="Martin F.M."/>
        </authorList>
    </citation>
    <scope>NUCLEOTIDE SEQUENCE</scope>
    <source>
        <strain evidence="5">Prilba</strain>
    </source>
</reference>
<dbReference type="Gene3D" id="1.20.120.560">
    <property type="entry name" value="alix/aip1 in complex with the ypdl late domain"/>
    <property type="match status" value="1"/>
</dbReference>
<comment type="similarity">
    <text evidence="1">Belongs to the palA/RIM20 family.</text>
</comment>
<gene>
    <name evidence="5" type="ORF">DFH94DRAFT_850052</name>
</gene>
<dbReference type="InterPro" id="IPR025304">
    <property type="entry name" value="ALIX_V_dom"/>
</dbReference>
<dbReference type="PROSITE" id="PS51180">
    <property type="entry name" value="BRO1"/>
    <property type="match status" value="1"/>
</dbReference>
<comment type="caution">
    <text evidence="5">The sequence shown here is derived from an EMBL/GenBank/DDBJ whole genome shotgun (WGS) entry which is preliminary data.</text>
</comment>
<evidence type="ECO:0000256" key="3">
    <source>
        <dbReference type="SAM" id="MobiDB-lite"/>
    </source>
</evidence>
<dbReference type="PANTHER" id="PTHR23030">
    <property type="entry name" value="PCD6 INTERACTING PROTEIN-RELATED"/>
    <property type="match status" value="1"/>
</dbReference>
<dbReference type="InterPro" id="IPR038499">
    <property type="entry name" value="BRO1_sf"/>
</dbReference>
<name>A0A9P5N3V3_9AGAM</name>
<reference evidence="5" key="2">
    <citation type="journal article" date="2020" name="Nat. Commun.">
        <title>Large-scale genome sequencing of mycorrhizal fungi provides insights into the early evolution of symbiotic traits.</title>
        <authorList>
            <person name="Miyauchi S."/>
            <person name="Kiss E."/>
            <person name="Kuo A."/>
            <person name="Drula E."/>
            <person name="Kohler A."/>
            <person name="Sanchez-Garcia M."/>
            <person name="Morin E."/>
            <person name="Andreopoulos B."/>
            <person name="Barry K.W."/>
            <person name="Bonito G."/>
            <person name="Buee M."/>
            <person name="Carver A."/>
            <person name="Chen C."/>
            <person name="Cichocki N."/>
            <person name="Clum A."/>
            <person name="Culley D."/>
            <person name="Crous P.W."/>
            <person name="Fauchery L."/>
            <person name="Girlanda M."/>
            <person name="Hayes R.D."/>
            <person name="Keri Z."/>
            <person name="LaButti K."/>
            <person name="Lipzen A."/>
            <person name="Lombard V."/>
            <person name="Magnuson J."/>
            <person name="Maillard F."/>
            <person name="Murat C."/>
            <person name="Nolan M."/>
            <person name="Ohm R.A."/>
            <person name="Pangilinan J."/>
            <person name="Pereira M.F."/>
            <person name="Perotto S."/>
            <person name="Peter M."/>
            <person name="Pfister S."/>
            <person name="Riley R."/>
            <person name="Sitrit Y."/>
            <person name="Stielow J.B."/>
            <person name="Szollosi G."/>
            <person name="Zifcakova L."/>
            <person name="Stursova M."/>
            <person name="Spatafora J.W."/>
            <person name="Tedersoo L."/>
            <person name="Vaario L.M."/>
            <person name="Yamada A."/>
            <person name="Yan M."/>
            <person name="Wang P."/>
            <person name="Xu J."/>
            <person name="Bruns T."/>
            <person name="Baldrian P."/>
            <person name="Vilgalys R."/>
            <person name="Dunand C."/>
            <person name="Henrissat B."/>
            <person name="Grigoriev I.V."/>
            <person name="Hibbett D."/>
            <person name="Nagy L.G."/>
            <person name="Martin F.M."/>
        </authorList>
    </citation>
    <scope>NUCLEOTIDE SEQUENCE</scope>
    <source>
        <strain evidence="5">Prilba</strain>
    </source>
</reference>
<evidence type="ECO:0000256" key="2">
    <source>
        <dbReference type="SAM" id="Coils"/>
    </source>
</evidence>
<feature type="region of interest" description="Disordered" evidence="3">
    <location>
        <begin position="743"/>
        <end position="812"/>
    </location>
</feature>
<feature type="region of interest" description="Disordered" evidence="3">
    <location>
        <begin position="474"/>
        <end position="497"/>
    </location>
</feature>
<dbReference type="Gene3D" id="1.25.40.280">
    <property type="entry name" value="alix/aip1 like domains"/>
    <property type="match status" value="1"/>
</dbReference>
<proteinExistence type="inferred from homology"/>
<dbReference type="Pfam" id="PF13949">
    <property type="entry name" value="ALIX_LYPXL_bnd"/>
    <property type="match status" value="1"/>
</dbReference>
<evidence type="ECO:0000259" key="4">
    <source>
        <dbReference type="PROSITE" id="PS51180"/>
    </source>
</evidence>
<dbReference type="OrthoDB" id="64867at2759"/>
<evidence type="ECO:0000313" key="6">
    <source>
        <dbReference type="Proteomes" id="UP000759537"/>
    </source>
</evidence>
<dbReference type="GO" id="GO:0005768">
    <property type="term" value="C:endosome"/>
    <property type="evidence" value="ECO:0007669"/>
    <property type="project" value="TreeGrafter"/>
</dbReference>
<dbReference type="Gene3D" id="1.20.140.50">
    <property type="entry name" value="alix/aip1 like domains"/>
    <property type="match status" value="1"/>
</dbReference>
<keyword evidence="6" id="KW-1185">Reference proteome</keyword>
<feature type="coiled-coil region" evidence="2">
    <location>
        <begin position="569"/>
        <end position="596"/>
    </location>
</feature>
<dbReference type="SMART" id="SM01041">
    <property type="entry name" value="BRO1"/>
    <property type="match status" value="1"/>
</dbReference>
<organism evidence="5 6">
    <name type="scientific">Russula ochroleuca</name>
    <dbReference type="NCBI Taxonomy" id="152965"/>
    <lineage>
        <taxon>Eukaryota</taxon>
        <taxon>Fungi</taxon>
        <taxon>Dikarya</taxon>
        <taxon>Basidiomycota</taxon>
        <taxon>Agaricomycotina</taxon>
        <taxon>Agaricomycetes</taxon>
        <taxon>Russulales</taxon>
        <taxon>Russulaceae</taxon>
        <taxon>Russula</taxon>
    </lineage>
</organism>
<keyword evidence="2" id="KW-0175">Coiled coil</keyword>
<dbReference type="AlphaFoldDB" id="A0A9P5N3V3"/>
<dbReference type="InterPro" id="IPR004328">
    <property type="entry name" value="BRO1_dom"/>
</dbReference>
<evidence type="ECO:0000313" key="5">
    <source>
        <dbReference type="EMBL" id="KAF8485939.1"/>
    </source>
</evidence>
<accession>A0A9P5N3V3</accession>
<feature type="compositionally biased region" description="Polar residues" evidence="3">
    <location>
        <begin position="482"/>
        <end position="497"/>
    </location>
</feature>
<sequence>MSNQLSIPFKRTYAIPLTDTVYSHFRSKNHNVHPEAFKWDLNKWEELRKSVANCSVHVDQIEAILVYHAQLAFILTKLPADVSLDIPYAPAFSPDEIPVSLPNLHFERCCLLFNLASLYSQLGLAEDRTTSDGVKRASAFYQSSAGTLSYLRTSAWHKLKASLSEEDGLPLDLSEAFLSSIESLMLAQAQECVWQWAVMGRSSNGTIAKLAAQVSVLYDNARSAIRDAVIPIWDALPSEWTVHIEVKCLHFSAAAQYRKSIDDTERNKYGHEVARLAFAQSTAKSAFDKARRGASKLVMEDVKSLLEILDSNLTRAQRDNDLIYHQDVPSASSLPIIQPASMVSSIVPPGLLEPRRTLGNNNLIFGELIGLGAQTAIEIYNDRRNTAIKEHIKDRAQQLNDIYAQDLQTLKLPAALDALDKPIGLPPSLLKKAEEVRLENGPERAEKLLEDVQTLARRAQAILAESLDILDQEASEDEQFRRNTPTQRLPSHQANEQLTSKAERYRNILTQAAESDAVIRQRWEEWEKCIVQLTWDEAKLEAAVPSSTVVWPSPRRPAIGETQTHARALRVLLEQLDDLVRERSQLVSRAQRLADADDISTRIVKEAAGLERWAEVQPSMFEDTLDQELAKYDKFRRDIEDSGVRQTDLLENIKARMDSFISSRREDPSVKEREHALQSLDLSYHKYKEIIRHLDEGIQFYNDLSAMLIQFKEICVEWAMGRRSELNSITSSMKNLAIEVDGSMKPTAPLSPRSHVGPVPGNPDSASHSGRLSHSGRRIAPDLPPPDSDQWQVTEMPPPPLPNHRTGKQKKK</sequence>
<feature type="domain" description="BRO1" evidence="4">
    <location>
        <begin position="3"/>
        <end position="403"/>
    </location>
</feature>
<dbReference type="CDD" id="cd09241">
    <property type="entry name" value="BRO1_ScRim20-like"/>
    <property type="match status" value="1"/>
</dbReference>
<dbReference type="Proteomes" id="UP000759537">
    <property type="component" value="Unassembled WGS sequence"/>
</dbReference>
<evidence type="ECO:0000256" key="1">
    <source>
        <dbReference type="ARBA" id="ARBA00038154"/>
    </source>
</evidence>
<dbReference type="PANTHER" id="PTHR23030:SF39">
    <property type="entry name" value="PROGRAMMED CELL DEATH 6-INTERACTING PROTEIN"/>
    <property type="match status" value="1"/>
</dbReference>
<dbReference type="Pfam" id="PF03097">
    <property type="entry name" value="BRO1"/>
    <property type="match status" value="1"/>
</dbReference>